<dbReference type="PANTHER" id="PTHR33645:SF11">
    <property type="entry name" value="AMINOPEPTIDASE (DUF3754)"/>
    <property type="match status" value="1"/>
</dbReference>
<protein>
    <recommendedName>
        <fullName evidence="4">DUF3754 domain-containing protein</fullName>
    </recommendedName>
</protein>
<sequence length="400" mass="44948">MTDTPTNALPILRFIPFRRRDIVTMCEQEGGLSEEQAEQFRQANALIEDFFQRDFHAIKQRLKDAYAPLDPDADTRCTAVAAQNPDELSQTLASVLNRGNYEKVTEEGLNAAFESASLFNIRLFVDLNDFDDVLLYTRGVSERTETLSGPLGLFSRTVTFRNFDRVVLYIRFKSDIDENSTLGGCRPGATMLKLFKDVPEADLEMLFPNTRIGMRFRDKLLIGIPALISGGVVLTTKVGATLLLLGSLFGFWLGLKNEPVTLDRNAVLALAAGLGALGGYLWKQFSNFRNRKLRFTQALTRNLYFKLLDNNAGVIHRILDDAEESECKESTLAYYFLLRAGEPLSAEALDETIESWFQERWQCTLDFEVDDALNKLERLGLAEKHGEGAWIAKASSANSR</sequence>
<evidence type="ECO:0008006" key="4">
    <source>
        <dbReference type="Google" id="ProtNLM"/>
    </source>
</evidence>
<feature type="transmembrane region" description="Helical" evidence="1">
    <location>
        <begin position="265"/>
        <end position="282"/>
    </location>
</feature>
<dbReference type="Pfam" id="PF12576">
    <property type="entry name" value="DUF3754"/>
    <property type="match status" value="1"/>
</dbReference>
<proteinExistence type="predicted"/>
<dbReference type="PANTHER" id="PTHR33645">
    <property type="entry name" value="AMINOPEPTIDASE (DUF3754)"/>
    <property type="match status" value="1"/>
</dbReference>
<comment type="caution">
    <text evidence="2">The sequence shown here is derived from an EMBL/GenBank/DDBJ whole genome shotgun (WGS) entry which is preliminary data.</text>
</comment>
<evidence type="ECO:0000256" key="1">
    <source>
        <dbReference type="SAM" id="Phobius"/>
    </source>
</evidence>
<reference evidence="2 3" key="1">
    <citation type="submission" date="2020-08" db="EMBL/GenBank/DDBJ databases">
        <title>Genomic Encyclopedia of Type Strains, Phase III (KMG-III): the genomes of soil and plant-associated and newly described type strains.</title>
        <authorList>
            <person name="Whitman W."/>
        </authorList>
    </citation>
    <scope>NUCLEOTIDE SEQUENCE [LARGE SCALE GENOMIC DNA]</scope>
    <source>
        <strain evidence="2 3">CECT 8654</strain>
    </source>
</reference>
<evidence type="ECO:0000313" key="3">
    <source>
        <dbReference type="Proteomes" id="UP000537130"/>
    </source>
</evidence>
<accession>A0A7W4W2P2</accession>
<feature type="transmembrane region" description="Helical" evidence="1">
    <location>
        <begin position="220"/>
        <end position="253"/>
    </location>
</feature>
<dbReference type="AlphaFoldDB" id="A0A7W4W2P2"/>
<keyword evidence="1" id="KW-0472">Membrane</keyword>
<organism evidence="2 3">
    <name type="scientific">Litorivivens lipolytica</name>
    <dbReference type="NCBI Taxonomy" id="1524264"/>
    <lineage>
        <taxon>Bacteria</taxon>
        <taxon>Pseudomonadati</taxon>
        <taxon>Pseudomonadota</taxon>
        <taxon>Gammaproteobacteria</taxon>
        <taxon>Litorivivens</taxon>
    </lineage>
</organism>
<dbReference type="Proteomes" id="UP000537130">
    <property type="component" value="Unassembled WGS sequence"/>
</dbReference>
<name>A0A7W4W2P2_9GAMM</name>
<dbReference type="RefSeq" id="WP_246386447.1">
    <property type="nucleotide sequence ID" value="NZ_JACHWY010000001.1"/>
</dbReference>
<keyword evidence="3" id="KW-1185">Reference proteome</keyword>
<gene>
    <name evidence="2" type="ORF">FHR99_000581</name>
</gene>
<evidence type="ECO:0000313" key="2">
    <source>
        <dbReference type="EMBL" id="MBB3046345.1"/>
    </source>
</evidence>
<keyword evidence="1" id="KW-0812">Transmembrane</keyword>
<dbReference type="EMBL" id="JACHWY010000001">
    <property type="protein sequence ID" value="MBB3046345.1"/>
    <property type="molecule type" value="Genomic_DNA"/>
</dbReference>
<keyword evidence="1" id="KW-1133">Transmembrane helix</keyword>
<dbReference type="InterPro" id="IPR022227">
    <property type="entry name" value="DUF3754"/>
</dbReference>